<protein>
    <submittedName>
        <fullName evidence="2">Uncharacterized protein</fullName>
    </submittedName>
</protein>
<gene>
    <name evidence="2" type="ORF">ILYODFUR_032819</name>
</gene>
<dbReference type="Proteomes" id="UP001482620">
    <property type="component" value="Unassembled WGS sequence"/>
</dbReference>
<reference evidence="2 3" key="1">
    <citation type="submission" date="2021-06" db="EMBL/GenBank/DDBJ databases">
        <authorList>
            <person name="Palmer J.M."/>
        </authorList>
    </citation>
    <scope>NUCLEOTIDE SEQUENCE [LARGE SCALE GENOMIC DNA]</scope>
    <source>
        <strain evidence="3">if_2019</strain>
        <tissue evidence="2">Muscle</tissue>
    </source>
</reference>
<name>A0ABV0UPZ5_9TELE</name>
<evidence type="ECO:0000313" key="2">
    <source>
        <dbReference type="EMBL" id="MEQ2245902.1"/>
    </source>
</evidence>
<keyword evidence="3" id="KW-1185">Reference proteome</keyword>
<organism evidence="2 3">
    <name type="scientific">Ilyodon furcidens</name>
    <name type="common">goldbreast splitfin</name>
    <dbReference type="NCBI Taxonomy" id="33524"/>
    <lineage>
        <taxon>Eukaryota</taxon>
        <taxon>Metazoa</taxon>
        <taxon>Chordata</taxon>
        <taxon>Craniata</taxon>
        <taxon>Vertebrata</taxon>
        <taxon>Euteleostomi</taxon>
        <taxon>Actinopterygii</taxon>
        <taxon>Neopterygii</taxon>
        <taxon>Teleostei</taxon>
        <taxon>Neoteleostei</taxon>
        <taxon>Acanthomorphata</taxon>
        <taxon>Ovalentaria</taxon>
        <taxon>Atherinomorphae</taxon>
        <taxon>Cyprinodontiformes</taxon>
        <taxon>Goodeidae</taxon>
        <taxon>Ilyodon</taxon>
    </lineage>
</organism>
<comment type="caution">
    <text evidence="2">The sequence shown here is derived from an EMBL/GenBank/DDBJ whole genome shotgun (WGS) entry which is preliminary data.</text>
</comment>
<feature type="chain" id="PRO_5045570620" evidence="1">
    <location>
        <begin position="23"/>
        <end position="132"/>
    </location>
</feature>
<feature type="signal peptide" evidence="1">
    <location>
        <begin position="1"/>
        <end position="22"/>
    </location>
</feature>
<dbReference type="EMBL" id="JAHRIQ010074947">
    <property type="protein sequence ID" value="MEQ2245902.1"/>
    <property type="molecule type" value="Genomic_DNA"/>
</dbReference>
<evidence type="ECO:0000313" key="3">
    <source>
        <dbReference type="Proteomes" id="UP001482620"/>
    </source>
</evidence>
<proteinExistence type="predicted"/>
<evidence type="ECO:0000256" key="1">
    <source>
        <dbReference type="SAM" id="SignalP"/>
    </source>
</evidence>
<accession>A0ABV0UPZ5</accession>
<keyword evidence="1" id="KW-0732">Signal</keyword>
<sequence>MLQLVLILIPVLVLLWLTAVLDQTSDNSVICNLQEFFRCEGAIICVLREEQWGDNTPLVGAGIYGPCEGEDTPQPVMSFRCFSNSCSKDFMTIDVRVSGLLSFNPMMVRFLGTGMIVELLKQEEPHTAPDTC</sequence>